<evidence type="ECO:0000256" key="6">
    <source>
        <dbReference type="PROSITE-ProRule" id="PRU00433"/>
    </source>
</evidence>
<dbReference type="GO" id="GO:0005506">
    <property type="term" value="F:iron ion binding"/>
    <property type="evidence" value="ECO:0007669"/>
    <property type="project" value="InterPro"/>
</dbReference>
<keyword evidence="4" id="KW-0249">Electron transport</keyword>
<dbReference type="Pfam" id="PF13442">
    <property type="entry name" value="Cytochrome_CBB3"/>
    <property type="match status" value="1"/>
</dbReference>
<organism evidence="9 10">
    <name type="scientific">Ramlibacter cellulosilyticus</name>
    <dbReference type="NCBI Taxonomy" id="2764187"/>
    <lineage>
        <taxon>Bacteria</taxon>
        <taxon>Pseudomonadati</taxon>
        <taxon>Pseudomonadota</taxon>
        <taxon>Betaproteobacteria</taxon>
        <taxon>Burkholderiales</taxon>
        <taxon>Comamonadaceae</taxon>
        <taxon>Ramlibacter</taxon>
    </lineage>
</organism>
<dbReference type="InterPro" id="IPR008168">
    <property type="entry name" value="Cyt_C_IC"/>
</dbReference>
<evidence type="ECO:0000256" key="2">
    <source>
        <dbReference type="ARBA" id="ARBA00022617"/>
    </source>
</evidence>
<name>A0A923MVV2_9BURK</name>
<dbReference type="Proteomes" id="UP000608513">
    <property type="component" value="Unassembled WGS sequence"/>
</dbReference>
<evidence type="ECO:0000256" key="4">
    <source>
        <dbReference type="ARBA" id="ARBA00022982"/>
    </source>
</evidence>
<dbReference type="Gene3D" id="1.10.760.10">
    <property type="entry name" value="Cytochrome c-like domain"/>
    <property type="match status" value="1"/>
</dbReference>
<dbReference type="GO" id="GO:0009055">
    <property type="term" value="F:electron transfer activity"/>
    <property type="evidence" value="ECO:0007669"/>
    <property type="project" value="InterPro"/>
</dbReference>
<accession>A0A923MVV2</accession>
<keyword evidence="1" id="KW-0813">Transport</keyword>
<feature type="compositionally biased region" description="Basic and acidic residues" evidence="7">
    <location>
        <begin position="180"/>
        <end position="191"/>
    </location>
</feature>
<keyword evidence="10" id="KW-1185">Reference proteome</keyword>
<dbReference type="InterPro" id="IPR009056">
    <property type="entry name" value="Cyt_c-like_dom"/>
</dbReference>
<sequence>MKAALFLLLSTALVVAGCEREERHFRAERQNTGPNESAVRNSLNQPGMALGGYVKPPAANISMYDDNAFAVNEGKRLYRWYNCNGCHANGGGGYGPALMDSEWRYGSDPASLFETIMQGRPNGMPSFGGHIPEDQVWKIVAYVRSMGGGVRTDVAPSRPDSIYPGKPENFRSPQPAIGKGDSRAEQTFEVR</sequence>
<protein>
    <submittedName>
        <fullName evidence="9">Cytochrome c</fullName>
    </submittedName>
</protein>
<feature type="domain" description="Cytochrome c" evidence="8">
    <location>
        <begin position="69"/>
        <end position="147"/>
    </location>
</feature>
<comment type="caution">
    <text evidence="9">The sequence shown here is derived from an EMBL/GenBank/DDBJ whole genome shotgun (WGS) entry which is preliminary data.</text>
</comment>
<keyword evidence="2 6" id="KW-0349">Heme</keyword>
<evidence type="ECO:0000256" key="5">
    <source>
        <dbReference type="ARBA" id="ARBA00023004"/>
    </source>
</evidence>
<evidence type="ECO:0000256" key="1">
    <source>
        <dbReference type="ARBA" id="ARBA00022448"/>
    </source>
</evidence>
<feature type="region of interest" description="Disordered" evidence="7">
    <location>
        <begin position="153"/>
        <end position="191"/>
    </location>
</feature>
<dbReference type="AlphaFoldDB" id="A0A923MVV2"/>
<dbReference type="PRINTS" id="PR00605">
    <property type="entry name" value="CYTCHROMECIC"/>
</dbReference>
<evidence type="ECO:0000259" key="8">
    <source>
        <dbReference type="PROSITE" id="PS51007"/>
    </source>
</evidence>
<dbReference type="InterPro" id="IPR036909">
    <property type="entry name" value="Cyt_c-like_dom_sf"/>
</dbReference>
<dbReference type="EMBL" id="JACORT010000017">
    <property type="protein sequence ID" value="MBC5786335.1"/>
    <property type="molecule type" value="Genomic_DNA"/>
</dbReference>
<keyword evidence="3 6" id="KW-0479">Metal-binding</keyword>
<dbReference type="PROSITE" id="PS51257">
    <property type="entry name" value="PROKAR_LIPOPROTEIN"/>
    <property type="match status" value="1"/>
</dbReference>
<evidence type="ECO:0000313" key="9">
    <source>
        <dbReference type="EMBL" id="MBC5786335.1"/>
    </source>
</evidence>
<dbReference type="SUPFAM" id="SSF46626">
    <property type="entry name" value="Cytochrome c"/>
    <property type="match status" value="1"/>
</dbReference>
<proteinExistence type="predicted"/>
<gene>
    <name evidence="9" type="ORF">H8N03_25580</name>
</gene>
<evidence type="ECO:0000256" key="3">
    <source>
        <dbReference type="ARBA" id="ARBA00022723"/>
    </source>
</evidence>
<evidence type="ECO:0000256" key="7">
    <source>
        <dbReference type="SAM" id="MobiDB-lite"/>
    </source>
</evidence>
<keyword evidence="5 6" id="KW-0408">Iron</keyword>
<dbReference type="GO" id="GO:0020037">
    <property type="term" value="F:heme binding"/>
    <property type="evidence" value="ECO:0007669"/>
    <property type="project" value="InterPro"/>
</dbReference>
<evidence type="ECO:0000313" key="10">
    <source>
        <dbReference type="Proteomes" id="UP000608513"/>
    </source>
</evidence>
<dbReference type="RefSeq" id="WP_187079078.1">
    <property type="nucleotide sequence ID" value="NZ_JACORT010000017.1"/>
</dbReference>
<reference evidence="9" key="1">
    <citation type="submission" date="2020-08" db="EMBL/GenBank/DDBJ databases">
        <title>Ramlibacter sp. USB13 16S ribosomal RNA gene genome sequencing and assembly.</title>
        <authorList>
            <person name="Kang M."/>
        </authorList>
    </citation>
    <scope>NUCLEOTIDE SEQUENCE</scope>
    <source>
        <strain evidence="9">USB13</strain>
    </source>
</reference>
<dbReference type="PROSITE" id="PS51007">
    <property type="entry name" value="CYTC"/>
    <property type="match status" value="1"/>
</dbReference>